<dbReference type="InterPro" id="IPR013087">
    <property type="entry name" value="Znf_C2H2_type"/>
</dbReference>
<evidence type="ECO:0000259" key="8">
    <source>
        <dbReference type="PROSITE" id="PS50157"/>
    </source>
</evidence>
<evidence type="ECO:0000256" key="5">
    <source>
        <dbReference type="ARBA" id="ARBA00022833"/>
    </source>
</evidence>
<dbReference type="Pfam" id="PF12171">
    <property type="entry name" value="zf-C2H2_jaz"/>
    <property type="match status" value="2"/>
</dbReference>
<evidence type="ECO:0000256" key="4">
    <source>
        <dbReference type="ARBA" id="ARBA00022771"/>
    </source>
</evidence>
<comment type="caution">
    <text evidence="9">The sequence shown here is derived from an EMBL/GenBank/DDBJ whole genome shotgun (WGS) entry which is preliminary data.</text>
</comment>
<keyword evidence="5" id="KW-0862">Zinc</keyword>
<dbReference type="InterPro" id="IPR022755">
    <property type="entry name" value="Znf_C2H2_jaz"/>
</dbReference>
<organism evidence="9 10">
    <name type="scientific">Seiridium unicorne</name>
    <dbReference type="NCBI Taxonomy" id="138068"/>
    <lineage>
        <taxon>Eukaryota</taxon>
        <taxon>Fungi</taxon>
        <taxon>Dikarya</taxon>
        <taxon>Ascomycota</taxon>
        <taxon>Pezizomycotina</taxon>
        <taxon>Sordariomycetes</taxon>
        <taxon>Xylariomycetidae</taxon>
        <taxon>Amphisphaeriales</taxon>
        <taxon>Sporocadaceae</taxon>
        <taxon>Seiridium</taxon>
    </lineage>
</organism>
<dbReference type="EMBL" id="JARVKF010000157">
    <property type="protein sequence ID" value="KAK9421795.1"/>
    <property type="molecule type" value="Genomic_DNA"/>
</dbReference>
<dbReference type="PROSITE" id="PS50157">
    <property type="entry name" value="ZINC_FINGER_C2H2_2"/>
    <property type="match status" value="1"/>
</dbReference>
<dbReference type="SMART" id="SM00355">
    <property type="entry name" value="ZnF_C2H2"/>
    <property type="match status" value="5"/>
</dbReference>
<keyword evidence="2" id="KW-0479">Metal-binding</keyword>
<evidence type="ECO:0000256" key="6">
    <source>
        <dbReference type="ARBA" id="ARBA00023242"/>
    </source>
</evidence>
<evidence type="ECO:0000313" key="10">
    <source>
        <dbReference type="Proteomes" id="UP001408356"/>
    </source>
</evidence>
<dbReference type="Gene3D" id="3.30.160.60">
    <property type="entry name" value="Classic Zinc Finger"/>
    <property type="match status" value="2"/>
</dbReference>
<protein>
    <recommendedName>
        <fullName evidence="8">C2H2-type domain-containing protein</fullName>
    </recommendedName>
</protein>
<keyword evidence="6" id="KW-0539">Nucleus</keyword>
<dbReference type="SUPFAM" id="SSF57667">
    <property type="entry name" value="beta-beta-alpha zinc fingers"/>
    <property type="match status" value="1"/>
</dbReference>
<evidence type="ECO:0000313" key="9">
    <source>
        <dbReference type="EMBL" id="KAK9421795.1"/>
    </source>
</evidence>
<dbReference type="Proteomes" id="UP001408356">
    <property type="component" value="Unassembled WGS sequence"/>
</dbReference>
<gene>
    <name evidence="9" type="ORF">SUNI508_05396</name>
</gene>
<accession>A0ABR2V4F1</accession>
<name>A0ABR2V4F1_9PEZI</name>
<feature type="domain" description="C2H2-type" evidence="8">
    <location>
        <begin position="88"/>
        <end position="117"/>
    </location>
</feature>
<dbReference type="PANTHER" id="PTHR24406">
    <property type="entry name" value="TRANSCRIPTIONAL REPRESSOR CTCFL-RELATED"/>
    <property type="match status" value="1"/>
</dbReference>
<keyword evidence="10" id="KW-1185">Reference proteome</keyword>
<evidence type="ECO:0000256" key="2">
    <source>
        <dbReference type="ARBA" id="ARBA00022723"/>
    </source>
</evidence>
<keyword evidence="4 7" id="KW-0863">Zinc-finger</keyword>
<evidence type="ECO:0000256" key="7">
    <source>
        <dbReference type="PROSITE-ProRule" id="PRU00042"/>
    </source>
</evidence>
<keyword evidence="3" id="KW-0677">Repeat</keyword>
<reference evidence="9 10" key="1">
    <citation type="journal article" date="2024" name="J. Plant Pathol.">
        <title>Sequence and assembly of the genome of Seiridium unicorne, isolate CBS 538.82, causal agent of cypress canker disease.</title>
        <authorList>
            <person name="Scali E."/>
            <person name="Rocca G.D."/>
            <person name="Danti R."/>
            <person name="Garbelotto M."/>
            <person name="Barberini S."/>
            <person name="Baroncelli R."/>
            <person name="Emiliani G."/>
        </authorList>
    </citation>
    <scope>NUCLEOTIDE SEQUENCE [LARGE SCALE GENOMIC DNA]</scope>
    <source>
        <strain evidence="9 10">BM-138-508</strain>
    </source>
</reference>
<dbReference type="InterPro" id="IPR050888">
    <property type="entry name" value="ZnF_C2H2-type_TF"/>
</dbReference>
<dbReference type="PROSITE" id="PS00028">
    <property type="entry name" value="ZINC_FINGER_C2H2_1"/>
    <property type="match status" value="2"/>
</dbReference>
<sequence>MRSNDDFTCGSCWKAFPAGWQARENHLSATGHHAPTYECDACPRYFASEAARHQHMNTLNHFEWECAICNETWPTREQRTEHEQEDHDYCRACKRTFANRNNLRMHLNSSVHRGQKIRCPFCDASYATATGLTHHIETGSCPRAAGLTRDTLFQAVRSRDPGGFITKNLIGWEGSSQYEANDRSYNYSRGAWECYLCHRLFGRLPDLNKHLNSPARETNVSDHST</sequence>
<dbReference type="InterPro" id="IPR036236">
    <property type="entry name" value="Znf_C2H2_sf"/>
</dbReference>
<proteinExistence type="predicted"/>
<comment type="subcellular location">
    <subcellularLocation>
        <location evidence="1">Nucleus</location>
    </subcellularLocation>
</comment>
<evidence type="ECO:0000256" key="1">
    <source>
        <dbReference type="ARBA" id="ARBA00004123"/>
    </source>
</evidence>
<evidence type="ECO:0000256" key="3">
    <source>
        <dbReference type="ARBA" id="ARBA00022737"/>
    </source>
</evidence>